<proteinExistence type="predicted"/>
<keyword evidence="2" id="KW-1185">Reference proteome</keyword>
<dbReference type="AlphaFoldDB" id="A0A2K0WQN5"/>
<dbReference type="Proteomes" id="UP000236664">
    <property type="component" value="Unassembled WGS sequence"/>
</dbReference>
<name>A0A2K0WQN5_GIBNY</name>
<dbReference type="OrthoDB" id="5053786at2759"/>
<evidence type="ECO:0000313" key="2">
    <source>
        <dbReference type="Proteomes" id="UP000236664"/>
    </source>
</evidence>
<comment type="caution">
    <text evidence="1">The sequence shown here is derived from an EMBL/GenBank/DDBJ whole genome shotgun (WGS) entry which is preliminary data.</text>
</comment>
<accession>A0A2K0WQN5</accession>
<protein>
    <submittedName>
        <fullName evidence="1">Uncharacterized protein</fullName>
    </submittedName>
</protein>
<gene>
    <name evidence="1" type="ORF">FNYG_02216</name>
</gene>
<reference evidence="1 2" key="1">
    <citation type="submission" date="2017-06" db="EMBL/GenBank/DDBJ databases">
        <title>Genome of Fusarium nygamai isolate CS10214.</title>
        <authorList>
            <person name="Gardiner D.M."/>
            <person name="Obanor F."/>
            <person name="Kazan K."/>
        </authorList>
    </citation>
    <scope>NUCLEOTIDE SEQUENCE [LARGE SCALE GENOMIC DNA]</scope>
    <source>
        <strain evidence="1 2">CS10214</strain>
    </source>
</reference>
<dbReference type="EMBL" id="MTQA01000039">
    <property type="protein sequence ID" value="PNP84587.1"/>
    <property type="molecule type" value="Genomic_DNA"/>
</dbReference>
<sequence length="262" mass="29848">MDHIEPDLESIMIKLRGPQSITTAEFDLIAQHPEWFTTLDERERLALSESRALRLLEDVSSDYEVYPGQYAQIDHYLTRHGQLQRMIDASKMMQRLWARQKADDEEAGLITPTIEDKPHTWTEDLATFARGCLKALTGETVDVDDNMDGSHSETEHEEDTCMSPDLPEIITLPAELAGHMRDQIRNLPCRAVEWDCLLKILETEAPVEEDVSCATKAIMYSLVNELIDASTVLENRLNGVTSEKRAIVMLQAPTHWLAWLVF</sequence>
<organism evidence="1 2">
    <name type="scientific">Gibberella nygamai</name>
    <name type="common">Bean root rot disease fungus</name>
    <name type="synonym">Fusarium nygamai</name>
    <dbReference type="NCBI Taxonomy" id="42673"/>
    <lineage>
        <taxon>Eukaryota</taxon>
        <taxon>Fungi</taxon>
        <taxon>Dikarya</taxon>
        <taxon>Ascomycota</taxon>
        <taxon>Pezizomycotina</taxon>
        <taxon>Sordariomycetes</taxon>
        <taxon>Hypocreomycetidae</taxon>
        <taxon>Hypocreales</taxon>
        <taxon>Nectriaceae</taxon>
        <taxon>Fusarium</taxon>
        <taxon>Fusarium fujikuroi species complex</taxon>
    </lineage>
</organism>
<evidence type="ECO:0000313" key="1">
    <source>
        <dbReference type="EMBL" id="PNP84587.1"/>
    </source>
</evidence>